<protein>
    <submittedName>
        <fullName evidence="1">Uncharacterized protein</fullName>
    </submittedName>
</protein>
<reference evidence="1 2" key="1">
    <citation type="submission" date="2018-07" db="EMBL/GenBank/DDBJ databases">
        <title>Genomic Encyclopedia of Type Strains, Phase III (KMG-III): the genomes of soil and plant-associated and newly described type strains.</title>
        <authorList>
            <person name="Whitman W."/>
        </authorList>
    </citation>
    <scope>NUCLEOTIDE SEQUENCE [LARGE SCALE GENOMIC DNA]</scope>
    <source>
        <strain evidence="1 2">CECT 7287</strain>
    </source>
</reference>
<evidence type="ECO:0000313" key="2">
    <source>
        <dbReference type="Proteomes" id="UP000256977"/>
    </source>
</evidence>
<dbReference type="EMBL" id="QRDZ01000003">
    <property type="protein sequence ID" value="RED86242.1"/>
    <property type="molecule type" value="Genomic_DNA"/>
</dbReference>
<name>A0A3D9KJ91_9BACL</name>
<proteinExistence type="predicted"/>
<sequence length="30" mass="3500">MMVFISGQKEYNSLIVKIFALKDEENHVES</sequence>
<dbReference type="AlphaFoldDB" id="A0A3D9KJ91"/>
<organism evidence="1 2">
    <name type="scientific">Cohnella phaseoli</name>
    <dbReference type="NCBI Taxonomy" id="456490"/>
    <lineage>
        <taxon>Bacteria</taxon>
        <taxon>Bacillati</taxon>
        <taxon>Bacillota</taxon>
        <taxon>Bacilli</taxon>
        <taxon>Bacillales</taxon>
        <taxon>Paenibacillaceae</taxon>
        <taxon>Cohnella</taxon>
    </lineage>
</organism>
<gene>
    <name evidence="1" type="ORF">DFP98_10395</name>
</gene>
<dbReference type="Proteomes" id="UP000256977">
    <property type="component" value="Unassembled WGS sequence"/>
</dbReference>
<accession>A0A3D9KJ91</accession>
<comment type="caution">
    <text evidence="1">The sequence shown here is derived from an EMBL/GenBank/DDBJ whole genome shotgun (WGS) entry which is preliminary data.</text>
</comment>
<keyword evidence="2" id="KW-1185">Reference proteome</keyword>
<evidence type="ECO:0000313" key="1">
    <source>
        <dbReference type="EMBL" id="RED86242.1"/>
    </source>
</evidence>